<feature type="domain" description="Replication protein A 70 kDa DNA-binding subunit B/D first OB fold" evidence="6">
    <location>
        <begin position="14"/>
        <end position="110"/>
    </location>
</feature>
<dbReference type="InterPro" id="IPR012340">
    <property type="entry name" value="NA-bd_OB-fold"/>
</dbReference>
<dbReference type="SUPFAM" id="SSF50249">
    <property type="entry name" value="Nucleic acid-binding proteins"/>
    <property type="match status" value="2"/>
</dbReference>
<evidence type="ECO:0000256" key="2">
    <source>
        <dbReference type="ARBA" id="ARBA00022723"/>
    </source>
</evidence>
<evidence type="ECO:0000256" key="5">
    <source>
        <dbReference type="ARBA" id="ARBA00023125"/>
    </source>
</evidence>
<accession>A0AA38C7B0</accession>
<keyword evidence="3" id="KW-0863">Zinc-finger</keyword>
<sequence length="183" mass="20145">MSNIVLTTTLGKPTTINKLHPYHMAWILEARVIRKGTIHDYTNAKGEGQVFNFNVIDTLGDDMNITCFGKAATYYHAKIKVGTIYTISKGTLKYVKARYRDSSSPWEIILGMDSILQICTEPTTLIPATSFHFTPISAIQQIPLGSTVDVIGVVTSYSNISMVIRPDGSNTQCSTITIKDHTG</sequence>
<proteinExistence type="inferred from homology"/>
<gene>
    <name evidence="7" type="ORF">KI387_043328</name>
</gene>
<dbReference type="PANTHER" id="PTHR47165">
    <property type="entry name" value="OS03G0429900 PROTEIN"/>
    <property type="match status" value="1"/>
</dbReference>
<dbReference type="Proteomes" id="UP000824469">
    <property type="component" value="Unassembled WGS sequence"/>
</dbReference>
<evidence type="ECO:0000256" key="1">
    <source>
        <dbReference type="ARBA" id="ARBA00005690"/>
    </source>
</evidence>
<organism evidence="7 8">
    <name type="scientific">Taxus chinensis</name>
    <name type="common">Chinese yew</name>
    <name type="synonym">Taxus wallichiana var. chinensis</name>
    <dbReference type="NCBI Taxonomy" id="29808"/>
    <lineage>
        <taxon>Eukaryota</taxon>
        <taxon>Viridiplantae</taxon>
        <taxon>Streptophyta</taxon>
        <taxon>Embryophyta</taxon>
        <taxon>Tracheophyta</taxon>
        <taxon>Spermatophyta</taxon>
        <taxon>Pinopsida</taxon>
        <taxon>Pinidae</taxon>
        <taxon>Conifers II</taxon>
        <taxon>Cupressales</taxon>
        <taxon>Taxaceae</taxon>
        <taxon>Taxus</taxon>
    </lineage>
</organism>
<dbReference type="CDD" id="cd04474">
    <property type="entry name" value="RPA1_DBD_A"/>
    <property type="match status" value="1"/>
</dbReference>
<dbReference type="InterPro" id="IPR003871">
    <property type="entry name" value="RFA1B/D_OB_1st"/>
</dbReference>
<dbReference type="PANTHER" id="PTHR47165:SF4">
    <property type="entry name" value="OS03G0429900 PROTEIN"/>
    <property type="match status" value="1"/>
</dbReference>
<dbReference type="Pfam" id="PF02721">
    <property type="entry name" value="DUF223"/>
    <property type="match status" value="1"/>
</dbReference>
<dbReference type="FunFam" id="2.40.50.140:FF:000041">
    <property type="entry name" value="Replication protein A subunit"/>
    <property type="match status" value="1"/>
</dbReference>
<dbReference type="GO" id="GO:0003677">
    <property type="term" value="F:DNA binding"/>
    <property type="evidence" value="ECO:0007669"/>
    <property type="project" value="UniProtKB-KW"/>
</dbReference>
<evidence type="ECO:0000313" key="8">
    <source>
        <dbReference type="Proteomes" id="UP000824469"/>
    </source>
</evidence>
<name>A0AA38C7B0_TAXCH</name>
<keyword evidence="2" id="KW-0479">Metal-binding</keyword>
<evidence type="ECO:0000313" key="7">
    <source>
        <dbReference type="EMBL" id="KAH9291487.1"/>
    </source>
</evidence>
<dbReference type="GO" id="GO:0008270">
    <property type="term" value="F:zinc ion binding"/>
    <property type="evidence" value="ECO:0007669"/>
    <property type="project" value="UniProtKB-KW"/>
</dbReference>
<dbReference type="Gene3D" id="2.40.50.140">
    <property type="entry name" value="Nucleic acid-binding proteins"/>
    <property type="match status" value="2"/>
</dbReference>
<comment type="caution">
    <text evidence="7">The sequence shown here is derived from an EMBL/GenBank/DDBJ whole genome shotgun (WGS) entry which is preliminary data.</text>
</comment>
<evidence type="ECO:0000259" key="6">
    <source>
        <dbReference type="Pfam" id="PF02721"/>
    </source>
</evidence>
<comment type="similarity">
    <text evidence="1">Belongs to the replication factor A protein 1 family.</text>
</comment>
<dbReference type="AlphaFoldDB" id="A0AA38C7B0"/>
<protein>
    <recommendedName>
        <fullName evidence="6">Replication protein A 70 kDa DNA-binding subunit B/D first OB fold domain-containing protein</fullName>
    </recommendedName>
</protein>
<keyword evidence="8" id="KW-1185">Reference proteome</keyword>
<evidence type="ECO:0000256" key="3">
    <source>
        <dbReference type="ARBA" id="ARBA00022771"/>
    </source>
</evidence>
<reference evidence="7 8" key="1">
    <citation type="journal article" date="2021" name="Nat. Plants">
        <title>The Taxus genome provides insights into paclitaxel biosynthesis.</title>
        <authorList>
            <person name="Xiong X."/>
            <person name="Gou J."/>
            <person name="Liao Q."/>
            <person name="Li Y."/>
            <person name="Zhou Q."/>
            <person name="Bi G."/>
            <person name="Li C."/>
            <person name="Du R."/>
            <person name="Wang X."/>
            <person name="Sun T."/>
            <person name="Guo L."/>
            <person name="Liang H."/>
            <person name="Lu P."/>
            <person name="Wu Y."/>
            <person name="Zhang Z."/>
            <person name="Ro D.K."/>
            <person name="Shang Y."/>
            <person name="Huang S."/>
            <person name="Yan J."/>
        </authorList>
    </citation>
    <scope>NUCLEOTIDE SEQUENCE [LARGE SCALE GENOMIC DNA]</scope>
    <source>
        <strain evidence="7">Ta-2019</strain>
    </source>
</reference>
<keyword evidence="4" id="KW-0862">Zinc</keyword>
<feature type="non-terminal residue" evidence="7">
    <location>
        <position position="183"/>
    </location>
</feature>
<keyword evidence="5" id="KW-0238">DNA-binding</keyword>
<evidence type="ECO:0000256" key="4">
    <source>
        <dbReference type="ARBA" id="ARBA00022833"/>
    </source>
</evidence>
<dbReference type="EMBL" id="JAHRHJ020003587">
    <property type="protein sequence ID" value="KAH9291487.1"/>
    <property type="molecule type" value="Genomic_DNA"/>
</dbReference>